<evidence type="ECO:0000313" key="1">
    <source>
        <dbReference type="EMBL" id="KAJ6971158.1"/>
    </source>
</evidence>
<protein>
    <submittedName>
        <fullName evidence="1">Uncharacterized protein</fullName>
    </submittedName>
</protein>
<comment type="caution">
    <text evidence="1">The sequence shown here is derived from an EMBL/GenBank/DDBJ whole genome shotgun (WGS) entry which is preliminary data.</text>
</comment>
<dbReference type="EMBL" id="JAQIZT010000015">
    <property type="protein sequence ID" value="KAJ6971158.1"/>
    <property type="molecule type" value="Genomic_DNA"/>
</dbReference>
<organism evidence="1 2">
    <name type="scientific">Populus alba x Populus x berolinensis</name>
    <dbReference type="NCBI Taxonomy" id="444605"/>
    <lineage>
        <taxon>Eukaryota</taxon>
        <taxon>Viridiplantae</taxon>
        <taxon>Streptophyta</taxon>
        <taxon>Embryophyta</taxon>
        <taxon>Tracheophyta</taxon>
        <taxon>Spermatophyta</taxon>
        <taxon>Magnoliopsida</taxon>
        <taxon>eudicotyledons</taxon>
        <taxon>Gunneridae</taxon>
        <taxon>Pentapetalae</taxon>
        <taxon>rosids</taxon>
        <taxon>fabids</taxon>
        <taxon>Malpighiales</taxon>
        <taxon>Salicaceae</taxon>
        <taxon>Saliceae</taxon>
        <taxon>Populus</taxon>
    </lineage>
</organism>
<keyword evidence="2" id="KW-1185">Reference proteome</keyword>
<sequence length="47" mass="5529">MCSCLTIVWHKRLYLFEKKQLAAEETFMGDVVQNGFGFLLNRFLVCK</sequence>
<gene>
    <name evidence="1" type="ORF">NC653_035436</name>
</gene>
<evidence type="ECO:0000313" key="2">
    <source>
        <dbReference type="Proteomes" id="UP001164929"/>
    </source>
</evidence>
<name>A0AAD6LPY7_9ROSI</name>
<dbReference type="Proteomes" id="UP001164929">
    <property type="component" value="Chromosome 15"/>
</dbReference>
<proteinExistence type="predicted"/>
<dbReference type="AlphaFoldDB" id="A0AAD6LPY7"/>
<reference evidence="1" key="1">
    <citation type="journal article" date="2023" name="Mol. Ecol. Resour.">
        <title>Chromosome-level genome assembly of a triploid poplar Populus alba 'Berolinensis'.</title>
        <authorList>
            <person name="Chen S."/>
            <person name="Yu Y."/>
            <person name="Wang X."/>
            <person name="Wang S."/>
            <person name="Zhang T."/>
            <person name="Zhou Y."/>
            <person name="He R."/>
            <person name="Meng N."/>
            <person name="Wang Y."/>
            <person name="Liu W."/>
            <person name="Liu Z."/>
            <person name="Liu J."/>
            <person name="Guo Q."/>
            <person name="Huang H."/>
            <person name="Sederoff R.R."/>
            <person name="Wang G."/>
            <person name="Qu G."/>
            <person name="Chen S."/>
        </authorList>
    </citation>
    <scope>NUCLEOTIDE SEQUENCE</scope>
    <source>
        <strain evidence="1">SC-2020</strain>
    </source>
</reference>
<accession>A0AAD6LPY7</accession>